<organism evidence="1 2">
    <name type="scientific">Confluentibacter flavum</name>
    <dbReference type="NCBI Taxonomy" id="1909700"/>
    <lineage>
        <taxon>Bacteria</taxon>
        <taxon>Pseudomonadati</taxon>
        <taxon>Bacteroidota</taxon>
        <taxon>Flavobacteriia</taxon>
        <taxon>Flavobacteriales</taxon>
        <taxon>Flavobacteriaceae</taxon>
        <taxon>Confluentibacter</taxon>
    </lineage>
</organism>
<evidence type="ECO:0000313" key="2">
    <source>
        <dbReference type="Proteomes" id="UP000233435"/>
    </source>
</evidence>
<accession>A0A2N3HGZ7</accession>
<protein>
    <submittedName>
        <fullName evidence="1">Conjugal transfer protein</fullName>
    </submittedName>
</protein>
<reference evidence="1 2" key="1">
    <citation type="submission" date="2017-12" db="EMBL/GenBank/DDBJ databases">
        <title>Confluentibacter flavum sp. nov., isolated from the saline lake.</title>
        <authorList>
            <person name="Yu L."/>
        </authorList>
    </citation>
    <scope>NUCLEOTIDE SEQUENCE [LARGE SCALE GENOMIC DNA]</scope>
    <source>
        <strain evidence="1 2">3B</strain>
    </source>
</reference>
<keyword evidence="2" id="KW-1185">Reference proteome</keyword>
<gene>
    <name evidence="1" type="ORF">CSW08_14135</name>
</gene>
<dbReference type="EMBL" id="PJEO01000051">
    <property type="protein sequence ID" value="PKQ44236.1"/>
    <property type="molecule type" value="Genomic_DNA"/>
</dbReference>
<name>A0A2N3HGZ7_9FLAO</name>
<dbReference type="Pfam" id="PF13595">
    <property type="entry name" value="DUF4138"/>
    <property type="match status" value="1"/>
</dbReference>
<dbReference type="Proteomes" id="UP000233435">
    <property type="component" value="Unassembled WGS sequence"/>
</dbReference>
<dbReference type="AlphaFoldDB" id="A0A2N3HGZ7"/>
<proteinExistence type="predicted"/>
<dbReference type="OrthoDB" id="1451423at2"/>
<comment type="caution">
    <text evidence="1">The sequence shown here is derived from an EMBL/GenBank/DDBJ whole genome shotgun (WGS) entry which is preliminary data.</text>
</comment>
<sequence length="262" mass="30424">MKTIITYLILILSIVMHSQQPLDTIYANDHMNVALFFPKPIRQGITGADNFAFTYNRDNEQYFGLLQATPGDASNLLTITKDGNVYAYILKYEKTLTKLNYFINEEECMGNEKPEEVGSLIAMDTLKNNKEKSIYKRFSEYLLKTKHYPVATKRENGMVLKLLKMVYDKNEVYFAMEVKNNSGIDFELDYLNIHVVTENNGRKTSYQRLKQNIIYKYKVPSIILNRGSFKFVFVVPKFVLGKDEKLNMEMGELHGNRKISLM</sequence>
<evidence type="ECO:0000313" key="1">
    <source>
        <dbReference type="EMBL" id="PKQ44236.1"/>
    </source>
</evidence>
<dbReference type="InterPro" id="IPR022298">
    <property type="entry name" value="Conjug_transposon_TraN"/>
</dbReference>
<dbReference type="RefSeq" id="WP_106660521.1">
    <property type="nucleotide sequence ID" value="NZ_PJEO01000051.1"/>
</dbReference>